<dbReference type="SMART" id="SM00249">
    <property type="entry name" value="PHD"/>
    <property type="match status" value="2"/>
</dbReference>
<dbReference type="GO" id="GO:0000785">
    <property type="term" value="C:chromatin"/>
    <property type="evidence" value="ECO:0007669"/>
    <property type="project" value="TreeGrafter"/>
</dbReference>
<dbReference type="SMART" id="SM00487">
    <property type="entry name" value="DEXDc"/>
    <property type="match status" value="1"/>
</dbReference>
<dbReference type="InterPro" id="IPR014001">
    <property type="entry name" value="Helicase_ATP-bd"/>
</dbReference>
<dbReference type="GO" id="GO:0016887">
    <property type="term" value="F:ATP hydrolysis activity"/>
    <property type="evidence" value="ECO:0007669"/>
    <property type="project" value="TreeGrafter"/>
</dbReference>
<dbReference type="GO" id="GO:0005524">
    <property type="term" value="F:ATP binding"/>
    <property type="evidence" value="ECO:0007669"/>
    <property type="project" value="UniProtKB-KW"/>
</dbReference>
<evidence type="ECO:0000256" key="4">
    <source>
        <dbReference type="ARBA" id="ARBA00022741"/>
    </source>
</evidence>
<dbReference type="PANTHER" id="PTHR45623:SF17">
    <property type="entry name" value="CHROMODOMAIN-HELICASE-DNA-BINDING PROTEIN 3-RELATED"/>
    <property type="match status" value="1"/>
</dbReference>
<evidence type="ECO:0000259" key="11">
    <source>
        <dbReference type="PROSITE" id="PS51192"/>
    </source>
</evidence>
<evidence type="ECO:0000256" key="10">
    <source>
        <dbReference type="SAM" id="MobiDB-lite"/>
    </source>
</evidence>
<evidence type="ECO:0000313" key="14">
    <source>
        <dbReference type="Proteomes" id="UP000015100"/>
    </source>
</evidence>
<dbReference type="PANTHER" id="PTHR45623">
    <property type="entry name" value="CHROMODOMAIN-HELICASE-DNA-BINDING PROTEIN 3-RELATED-RELATED"/>
    <property type="match status" value="1"/>
</dbReference>
<dbReference type="InterPro" id="IPR016197">
    <property type="entry name" value="Chromo-like_dom_sf"/>
</dbReference>
<feature type="region of interest" description="Disordered" evidence="10">
    <location>
        <begin position="1398"/>
        <end position="1427"/>
    </location>
</feature>
<dbReference type="STRING" id="1284197.S7ZZH5"/>
<keyword evidence="8" id="KW-0067">ATP-binding</keyword>
<dbReference type="InterPro" id="IPR056616">
    <property type="entry name" value="Chromo_MIT1"/>
</dbReference>
<dbReference type="eggNOG" id="KOG0383">
    <property type="taxonomic scope" value="Eukaryota"/>
</dbReference>
<keyword evidence="7" id="KW-0862">Zinc</keyword>
<dbReference type="InterPro" id="IPR001650">
    <property type="entry name" value="Helicase_C-like"/>
</dbReference>
<dbReference type="InterPro" id="IPR001965">
    <property type="entry name" value="Znf_PHD"/>
</dbReference>
<evidence type="ECO:0000313" key="13">
    <source>
        <dbReference type="EMBL" id="EPS36170.1"/>
    </source>
</evidence>
<dbReference type="Pfam" id="PF18585">
    <property type="entry name" value="zf-CCCH_6"/>
    <property type="match status" value="1"/>
</dbReference>
<dbReference type="SUPFAM" id="SSF52540">
    <property type="entry name" value="P-loop containing nucleoside triphosphate hydrolases"/>
    <property type="match status" value="2"/>
</dbReference>
<feature type="compositionally biased region" description="Acidic residues" evidence="10">
    <location>
        <begin position="246"/>
        <end position="256"/>
    </location>
</feature>
<keyword evidence="4" id="KW-0547">Nucleotide-binding</keyword>
<evidence type="ECO:0008006" key="15">
    <source>
        <dbReference type="Google" id="ProtNLM"/>
    </source>
</evidence>
<dbReference type="InterPro" id="IPR011011">
    <property type="entry name" value="Znf_FYVE_PHD"/>
</dbReference>
<dbReference type="GO" id="GO:0005634">
    <property type="term" value="C:nucleus"/>
    <property type="evidence" value="ECO:0007669"/>
    <property type="project" value="UniProtKB-SubCell"/>
</dbReference>
<gene>
    <name evidence="13" type="ORF">H072_10374</name>
</gene>
<sequence>MSDISMDEDMPDVAAATEILTFAIEIPTFNGDRDAYQYIEPRNLSVKEISSEKDDRGEQMYRVTTWDGTIKWLPWDAVIGMDFGNDALTEFEQRPLPSRSYHGDGAFNDDDYADDNQVVQIDSSDQEMVDHDATVEDEDDEGEGESEEEAPRSKRRSTRSSTAVSQLAHTRPRRVESRRARNKIRQTTLTEIVQRKSARSRTAVREIPAPRPFRSARASARTAGKLISQTVSYQRQAARANAEHYYDDEEEEDPSSDDLIISDLVGNSSRWKKKVRRATKVTYFSENDDDDDDDDDENEEEDSEEERRPTRSTRSARGTRGRPKKRARSSSSEAEAGDYGKRRSGRTAHARGSMRERDEDDIEVLEVKTSAPRVIYQQEVFKSFDSQEEFAQVHIWWCDACLEQESRQKGPLVHCQGCSTSLHRGCIGNRASREHLVTKLSDQEFVLQCKRCIRRAHKAEKRPPRLDVCTDCRQVGRSCEPFRKFPATKVDREQTPEIDVPGHQINNAMNVLFRCSKCRRGYHFHHLPARNSKSSAQETGGIALARLAQYSNDWLCIECVEIGDNKINDIIAWRPSDETLKENKDTFDSGISEFDHDELEFLVRMAGDDYSKARWYPGAWIYSVSFAQMRIAFEKHDPAPKWTTTDAIPESYFRFDIIFEVKYTSIVPNMSENVDKQRIREVESVYVKFKGLGYEEAMWVAPPSEDEEERYIDFKKAYIEYCKGNHVRIPRTVTKTIEALRERDFRELEIKTQPKYISGGTLKDYQMDGMNWLYNRWFEKKNAILADEMGLGKTIQIISFLEVLHQEHKVWPFLIVAPHSTVPNWIREIRTWAPSLRVVAYFGSGEALKLTKKYELFSNAPSASARDLKCHVVVTSYQAVADHSTVLKPVPWQALIVDEGQRLKSDDTILYRELWTFKFNYKVLLTGTPLQNNIRELFNLLQFLDPKNINAKELEEKFGEVNKDNLHELHDMIRPFFLRRTKAQALKDLPPISDIIVPLTVTKLQQRLYSSVLSKDAELIRAIMAKTETKSSTRSKLNNILVQLRKVLCHPFVYDTEVEEKLEDQQLVFRNLVDAGCKLKFLELLLPRLYETGHRVLMFSQFLHMLDVMEDFLNGLGLQTLRLDGSNDTAEKQKLIDAYNAPESPYFGFLLSTRAGGVGINLATADTVIILDPDYNPHQDLQAVARAHRIGQKNKVLVFHLITVKSVEERMIQLSKKKLGLDHLIIQRMGADGQDEEEEDVDVESILKYGAEDIMKGEIEEIKYDLESIDKLLDRSQMKETLGEQEQENQRDAEFSFARVWATEKGELTQVANDGGGDGTTPGEGDDSAAAGEGAAANLEFWDRIIQERVERVERAAKEAAERQAEYGRGRRKVTQTNYNLGEEDDEQATPIKATKVRKMMSDEDDTDFQETGGSDSETNSEVGAELRFDPGKELSTEAAEERSRGLILTGNVDLSVAASSAAGNISAEPQRMQIHGMQMQMEQMGAMGMDTDGAADEQPLKPHIAISRPALLEAGGNATNMGVMYRPPPPPPGIPVDCRLCTSRHMPGECPLRNIPIERCLLCGLAHFGEGPTCPHLGSITQLTAMLDTIKESNEAAALQAIAKVYLRGRKGAVTQARKVKKAKAERMAAEALAEKEAQRKGT</sequence>
<dbReference type="SUPFAM" id="SSF54160">
    <property type="entry name" value="Chromo domain-like"/>
    <property type="match status" value="1"/>
</dbReference>
<dbReference type="Pfam" id="PF15446">
    <property type="entry name" value="zf-PHD-like"/>
    <property type="match status" value="1"/>
</dbReference>
<feature type="compositionally biased region" description="Acidic residues" evidence="10">
    <location>
        <begin position="286"/>
        <end position="304"/>
    </location>
</feature>
<dbReference type="InterPro" id="IPR027417">
    <property type="entry name" value="P-loop_NTPase"/>
</dbReference>
<feature type="compositionally biased region" description="Acidic residues" evidence="10">
    <location>
        <begin position="135"/>
        <end position="148"/>
    </location>
</feature>
<dbReference type="Proteomes" id="UP000015100">
    <property type="component" value="Unassembled WGS sequence"/>
</dbReference>
<dbReference type="CDD" id="cd18793">
    <property type="entry name" value="SF2_C_SNF"/>
    <property type="match status" value="1"/>
</dbReference>
<name>S7ZZH5_DACHA</name>
<dbReference type="Gene3D" id="3.40.50.300">
    <property type="entry name" value="P-loop containing nucleotide triphosphate hydrolases"/>
    <property type="match status" value="1"/>
</dbReference>
<comment type="subcellular location">
    <subcellularLocation>
        <location evidence="1">Nucleus</location>
    </subcellularLocation>
</comment>
<dbReference type="InterPro" id="IPR038718">
    <property type="entry name" value="SNF2-like_sf"/>
</dbReference>
<evidence type="ECO:0000256" key="2">
    <source>
        <dbReference type="ARBA" id="ARBA00011353"/>
    </source>
</evidence>
<reference evidence="13 14" key="1">
    <citation type="journal article" date="2013" name="PLoS Genet.">
        <title>Genomic mechanisms accounting for the adaptation to parasitism in nematode-trapping fungi.</title>
        <authorList>
            <person name="Meerupati T."/>
            <person name="Andersson K.M."/>
            <person name="Friman E."/>
            <person name="Kumar D."/>
            <person name="Tunlid A."/>
            <person name="Ahren D."/>
        </authorList>
    </citation>
    <scope>NUCLEOTIDE SEQUENCE [LARGE SCALE GENOMIC DNA]</scope>
    <source>
        <strain evidence="13 14">CBS 200.50</strain>
    </source>
</reference>
<dbReference type="PROSITE" id="PS51192">
    <property type="entry name" value="HELICASE_ATP_BIND_1"/>
    <property type="match status" value="1"/>
</dbReference>
<evidence type="ECO:0000256" key="9">
    <source>
        <dbReference type="ARBA" id="ARBA00023242"/>
    </source>
</evidence>
<evidence type="ECO:0000256" key="1">
    <source>
        <dbReference type="ARBA" id="ARBA00004123"/>
    </source>
</evidence>
<dbReference type="InterPro" id="IPR041684">
    <property type="entry name" value="Znf-PHD-like"/>
</dbReference>
<dbReference type="InterPro" id="IPR040934">
    <property type="entry name" value="Znf-CCCH_6"/>
</dbReference>
<evidence type="ECO:0000259" key="12">
    <source>
        <dbReference type="PROSITE" id="PS51194"/>
    </source>
</evidence>
<dbReference type="GO" id="GO:0003682">
    <property type="term" value="F:chromatin binding"/>
    <property type="evidence" value="ECO:0007669"/>
    <property type="project" value="TreeGrafter"/>
</dbReference>
<dbReference type="GO" id="GO:0008270">
    <property type="term" value="F:zinc ion binding"/>
    <property type="evidence" value="ECO:0007669"/>
    <property type="project" value="UniProtKB-KW"/>
</dbReference>
<feature type="compositionally biased region" description="Basic residues" evidence="10">
    <location>
        <begin position="317"/>
        <end position="328"/>
    </location>
</feature>
<dbReference type="GO" id="GO:0042393">
    <property type="term" value="F:histone binding"/>
    <property type="evidence" value="ECO:0007669"/>
    <property type="project" value="TreeGrafter"/>
</dbReference>
<dbReference type="GO" id="GO:0003677">
    <property type="term" value="F:DNA binding"/>
    <property type="evidence" value="ECO:0007669"/>
    <property type="project" value="TreeGrafter"/>
</dbReference>
<keyword evidence="3" id="KW-0479">Metal-binding</keyword>
<dbReference type="Gene3D" id="3.40.50.10810">
    <property type="entry name" value="Tandem AAA-ATPase domain"/>
    <property type="match status" value="1"/>
</dbReference>
<feature type="region of interest" description="Disordered" evidence="10">
    <location>
        <begin position="242"/>
        <end position="261"/>
    </location>
</feature>
<dbReference type="SMART" id="SM00490">
    <property type="entry name" value="HELICc"/>
    <property type="match status" value="1"/>
</dbReference>
<feature type="domain" description="Helicase ATP-binding" evidence="11">
    <location>
        <begin position="774"/>
        <end position="947"/>
    </location>
</feature>
<reference evidence="14" key="2">
    <citation type="submission" date="2013-04" db="EMBL/GenBank/DDBJ databases">
        <title>Genomic mechanisms accounting for the adaptation to parasitism in nematode-trapping fungi.</title>
        <authorList>
            <person name="Ahren D.G."/>
        </authorList>
    </citation>
    <scope>NUCLEOTIDE SEQUENCE [LARGE SCALE GENOMIC DNA]</scope>
    <source>
        <strain evidence="14">CBS 200.50</strain>
    </source>
</reference>
<dbReference type="PROSITE" id="PS51194">
    <property type="entry name" value="HELICASE_CTER"/>
    <property type="match status" value="1"/>
</dbReference>
<feature type="region of interest" description="Disordered" evidence="10">
    <location>
        <begin position="285"/>
        <end position="359"/>
    </location>
</feature>
<dbReference type="EMBL" id="AQGS01000958">
    <property type="protein sequence ID" value="EPS36170.1"/>
    <property type="molecule type" value="Genomic_DNA"/>
</dbReference>
<protein>
    <recommendedName>
        <fullName evidence="15">PHD-type domain-containing protein</fullName>
    </recommendedName>
</protein>
<proteinExistence type="predicted"/>
<keyword evidence="14" id="KW-1185">Reference proteome</keyword>
<keyword evidence="9" id="KW-0539">Nucleus</keyword>
<dbReference type="HOGENOM" id="CLU_000315_18_4_1"/>
<dbReference type="GO" id="GO:0140658">
    <property type="term" value="F:ATP-dependent chromatin remodeler activity"/>
    <property type="evidence" value="ECO:0007669"/>
    <property type="project" value="TreeGrafter"/>
</dbReference>
<dbReference type="Pfam" id="PF00176">
    <property type="entry name" value="SNF2-rel_dom"/>
    <property type="match status" value="1"/>
</dbReference>
<feature type="region of interest" description="Disordered" evidence="10">
    <location>
        <begin position="1309"/>
        <end position="1331"/>
    </location>
</feature>
<dbReference type="InterPro" id="IPR000330">
    <property type="entry name" value="SNF2_N"/>
</dbReference>
<feature type="region of interest" description="Disordered" evidence="10">
    <location>
        <begin position="121"/>
        <end position="186"/>
    </location>
</feature>
<comment type="subunit">
    <text evidence="2">Component of the NuA4 histone acetyltransferase complex.</text>
</comment>
<dbReference type="SUPFAM" id="SSF57903">
    <property type="entry name" value="FYVE/PHD zinc finger"/>
    <property type="match status" value="1"/>
</dbReference>
<dbReference type="Pfam" id="PF00271">
    <property type="entry name" value="Helicase_C"/>
    <property type="match status" value="1"/>
</dbReference>
<comment type="caution">
    <text evidence="13">The sequence shown here is derived from an EMBL/GenBank/DDBJ whole genome shotgun (WGS) entry which is preliminary data.</text>
</comment>
<evidence type="ECO:0000256" key="5">
    <source>
        <dbReference type="ARBA" id="ARBA00022771"/>
    </source>
</evidence>
<keyword evidence="5" id="KW-0863">Zinc-finger</keyword>
<accession>S7ZZH5</accession>
<dbReference type="Gene3D" id="3.30.40.10">
    <property type="entry name" value="Zinc/RING finger domain, C3HC4 (zinc finger)"/>
    <property type="match status" value="1"/>
</dbReference>
<dbReference type="CDD" id="cd15489">
    <property type="entry name" value="PHD_SF"/>
    <property type="match status" value="1"/>
</dbReference>
<feature type="domain" description="Helicase C-terminal" evidence="12">
    <location>
        <begin position="1081"/>
        <end position="1270"/>
    </location>
</feature>
<dbReference type="OrthoDB" id="5857104at2759"/>
<dbReference type="Pfam" id="PF23615">
    <property type="entry name" value="Chromo_MIT1"/>
    <property type="match status" value="1"/>
</dbReference>
<dbReference type="InterPro" id="IPR013083">
    <property type="entry name" value="Znf_RING/FYVE/PHD"/>
</dbReference>
<dbReference type="OMA" id="PLQNNAR"/>
<organism evidence="13 14">
    <name type="scientific">Dactylellina haptotyla (strain CBS 200.50)</name>
    <name type="common">Nematode-trapping fungus</name>
    <name type="synonym">Monacrosporium haptotylum</name>
    <dbReference type="NCBI Taxonomy" id="1284197"/>
    <lineage>
        <taxon>Eukaryota</taxon>
        <taxon>Fungi</taxon>
        <taxon>Dikarya</taxon>
        <taxon>Ascomycota</taxon>
        <taxon>Pezizomycotina</taxon>
        <taxon>Orbiliomycetes</taxon>
        <taxon>Orbiliales</taxon>
        <taxon>Orbiliaceae</taxon>
        <taxon>Dactylellina</taxon>
    </lineage>
</organism>
<dbReference type="InterPro" id="IPR049730">
    <property type="entry name" value="SNF2/RAD54-like_C"/>
</dbReference>
<evidence type="ECO:0000256" key="3">
    <source>
        <dbReference type="ARBA" id="ARBA00022723"/>
    </source>
</evidence>
<feature type="compositionally biased region" description="Polar residues" evidence="10">
    <location>
        <begin position="1410"/>
        <end position="1422"/>
    </location>
</feature>
<evidence type="ECO:0000256" key="8">
    <source>
        <dbReference type="ARBA" id="ARBA00022840"/>
    </source>
</evidence>
<keyword evidence="6" id="KW-0378">Hydrolase</keyword>
<evidence type="ECO:0000256" key="6">
    <source>
        <dbReference type="ARBA" id="ARBA00022801"/>
    </source>
</evidence>
<evidence type="ECO:0000256" key="7">
    <source>
        <dbReference type="ARBA" id="ARBA00022833"/>
    </source>
</evidence>